<organism evidence="4 5">
    <name type="scientific">Tanacetum coccineum</name>
    <dbReference type="NCBI Taxonomy" id="301880"/>
    <lineage>
        <taxon>Eukaryota</taxon>
        <taxon>Viridiplantae</taxon>
        <taxon>Streptophyta</taxon>
        <taxon>Embryophyta</taxon>
        <taxon>Tracheophyta</taxon>
        <taxon>Spermatophyta</taxon>
        <taxon>Magnoliopsida</taxon>
        <taxon>eudicotyledons</taxon>
        <taxon>Gunneridae</taxon>
        <taxon>Pentapetalae</taxon>
        <taxon>asterids</taxon>
        <taxon>campanulids</taxon>
        <taxon>Asterales</taxon>
        <taxon>Asteraceae</taxon>
        <taxon>Asteroideae</taxon>
        <taxon>Anthemideae</taxon>
        <taxon>Anthemidinae</taxon>
        <taxon>Tanacetum</taxon>
    </lineage>
</organism>
<proteinExistence type="predicted"/>
<dbReference type="PANTHER" id="PTHR42648:SF27">
    <property type="entry name" value="RNA-DIRECTED DNA POLYMERASE"/>
    <property type="match status" value="1"/>
</dbReference>
<comment type="caution">
    <text evidence="4">The sequence shown here is derived from an EMBL/GenBank/DDBJ whole genome shotgun (WGS) entry which is preliminary data.</text>
</comment>
<dbReference type="SUPFAM" id="SSF53098">
    <property type="entry name" value="Ribonuclease H-like"/>
    <property type="match status" value="2"/>
</dbReference>
<keyword evidence="5" id="KW-1185">Reference proteome</keyword>
<name>A0ABQ5BY83_9ASTR</name>
<dbReference type="SUPFAM" id="SSF56672">
    <property type="entry name" value="DNA/RNA polymerases"/>
    <property type="match status" value="1"/>
</dbReference>
<protein>
    <submittedName>
        <fullName evidence="4">Retrovirus-related pol polyprotein from transposon TNT 1-94</fullName>
    </submittedName>
</protein>
<gene>
    <name evidence="4" type="ORF">Tco_0877324</name>
</gene>
<dbReference type="InterPro" id="IPR012337">
    <property type="entry name" value="RNaseH-like_sf"/>
</dbReference>
<dbReference type="PROSITE" id="PS50994">
    <property type="entry name" value="INTEGRASE"/>
    <property type="match status" value="1"/>
</dbReference>
<evidence type="ECO:0000313" key="4">
    <source>
        <dbReference type="EMBL" id="GJT18618.1"/>
    </source>
</evidence>
<dbReference type="Pfam" id="PF07727">
    <property type="entry name" value="RVT_2"/>
    <property type="match status" value="1"/>
</dbReference>
<dbReference type="InterPro" id="IPR001584">
    <property type="entry name" value="Integrase_cat-core"/>
</dbReference>
<keyword evidence="1" id="KW-0479">Metal-binding</keyword>
<dbReference type="EMBL" id="BQNB010013651">
    <property type="protein sequence ID" value="GJT18618.1"/>
    <property type="molecule type" value="Genomic_DNA"/>
</dbReference>
<dbReference type="PANTHER" id="PTHR42648">
    <property type="entry name" value="TRANSPOSASE, PUTATIVE-RELATED"/>
    <property type="match status" value="1"/>
</dbReference>
<evidence type="ECO:0000313" key="5">
    <source>
        <dbReference type="Proteomes" id="UP001151760"/>
    </source>
</evidence>
<evidence type="ECO:0000256" key="2">
    <source>
        <dbReference type="ARBA" id="ARBA00022801"/>
    </source>
</evidence>
<accession>A0ABQ5BY83</accession>
<evidence type="ECO:0000259" key="3">
    <source>
        <dbReference type="PROSITE" id="PS50994"/>
    </source>
</evidence>
<dbReference type="InterPro" id="IPR036397">
    <property type="entry name" value="RNaseH_sf"/>
</dbReference>
<dbReference type="InterPro" id="IPR039537">
    <property type="entry name" value="Retrotran_Ty1/copia-like"/>
</dbReference>
<feature type="domain" description="Integrase catalytic" evidence="3">
    <location>
        <begin position="306"/>
        <end position="431"/>
    </location>
</feature>
<keyword evidence="2" id="KW-0378">Hydrolase</keyword>
<dbReference type="Gene3D" id="3.30.420.10">
    <property type="entry name" value="Ribonuclease H-like superfamily/Ribonuclease H"/>
    <property type="match status" value="2"/>
</dbReference>
<dbReference type="InterPro" id="IPR013103">
    <property type="entry name" value="RVT_2"/>
</dbReference>
<dbReference type="InterPro" id="IPR043502">
    <property type="entry name" value="DNA/RNA_pol_sf"/>
</dbReference>
<evidence type="ECO:0000256" key="1">
    <source>
        <dbReference type="ARBA" id="ARBA00022723"/>
    </source>
</evidence>
<reference evidence="4" key="2">
    <citation type="submission" date="2022-01" db="EMBL/GenBank/DDBJ databases">
        <authorList>
            <person name="Yamashiro T."/>
            <person name="Shiraishi A."/>
            <person name="Satake H."/>
            <person name="Nakayama K."/>
        </authorList>
    </citation>
    <scope>NUCLEOTIDE SEQUENCE</scope>
</reference>
<sequence length="803" mass="92072">MTLSSWSYKQTCMDKLQRDGVLQPTHDESLEKCKSCIFGKMARKSFPHQVERAKDLLGLIHTDVCGPFRTVSREDASYFITFTDNFSPYGYVYLMKYKHEVAETFKVFQNEVENQLDKKIKAIRSDREGEYLRYPKEAMGYYFYYPLENKIFVARNAKFFENYLMVQEARHNRVIYIRIGVLAESSQPSESLIGVKCNTCGSTIHFTTDHNEFDHFKRGEKIQATKAKEPTKNGCSRSITGVKSYMHKYVEQLGPKVVFGDNSSCITEGYGSRNLSSMFINHEKYTLVIVDEYSRMLENQNDVKVKQIRTDNRTEFRNYELESFCDEKEISHNFSSPYTPEQNGVAKRKNRTLIEAARIMLNGSVLSQHFWTKAIKIASNSDISYYVIPHGRSLTELTQEKYVPEVIALNEHEPPHTEDTKGPPDLINTEGTHEQNVQDEQIISQPTESPLWDNTEASLHITELLIPDITQSQISNSISTSSHPVPQDRWSKDQHIKLENIIGDPGEGMCTKSMAAKLTAASAIFQMGVKSAFLNGKLKEEVYVKQPPGFESSKFPGYVCKLDKALYGLKQAPKAWYETLSTFLVQNKFVRGRIDNILFIYKSKGYVLLVQVYVDYIIFGSTSYKLYKQFEKLMTKKFEMSMIGELTYFLGLQIKQDDKGISICQEQYTMNILKKYEISYYSSVKTPMVSPNNFGPDLAGKLVSETSYRGMIGSLMYLTATRPYIQFSIVLCARHQSNPKESYLIVVKRIIRYLKGTPNLGLYYPKCSGFDLKRYSDSDYAGCNMDRYSTSGACRILGRKLVS</sequence>
<dbReference type="Proteomes" id="UP001151760">
    <property type="component" value="Unassembled WGS sequence"/>
</dbReference>
<reference evidence="4" key="1">
    <citation type="journal article" date="2022" name="Int. J. Mol. Sci.">
        <title>Draft Genome of Tanacetum Coccineum: Genomic Comparison of Closely Related Tanacetum-Family Plants.</title>
        <authorList>
            <person name="Yamashiro T."/>
            <person name="Shiraishi A."/>
            <person name="Nakayama K."/>
            <person name="Satake H."/>
        </authorList>
    </citation>
    <scope>NUCLEOTIDE SEQUENCE</scope>
</reference>